<evidence type="ECO:0000313" key="2">
    <source>
        <dbReference type="Proteomes" id="UP000198984"/>
    </source>
</evidence>
<dbReference type="RefSeq" id="WP_089910122.1">
    <property type="nucleotide sequence ID" value="NZ_FOBB01000002.1"/>
</dbReference>
<dbReference type="SUPFAM" id="SSF52540">
    <property type="entry name" value="P-loop containing nucleoside triphosphate hydrolases"/>
    <property type="match status" value="1"/>
</dbReference>
<accession>A0A1H7RAG9</accession>
<dbReference type="Proteomes" id="UP000198984">
    <property type="component" value="Unassembled WGS sequence"/>
</dbReference>
<dbReference type="InterPro" id="IPR017026">
    <property type="entry name" value="ImuA"/>
</dbReference>
<proteinExistence type="predicted"/>
<organism evidence="1 2">
    <name type="scientific">Chitinophaga rupis</name>
    <dbReference type="NCBI Taxonomy" id="573321"/>
    <lineage>
        <taxon>Bacteria</taxon>
        <taxon>Pseudomonadati</taxon>
        <taxon>Bacteroidota</taxon>
        <taxon>Chitinophagia</taxon>
        <taxon>Chitinophagales</taxon>
        <taxon>Chitinophagaceae</taxon>
        <taxon>Chitinophaga</taxon>
    </lineage>
</organism>
<protein>
    <submittedName>
        <fullName evidence="1">Protein ImuA</fullName>
    </submittedName>
</protein>
<reference evidence="1 2" key="1">
    <citation type="submission" date="2016-10" db="EMBL/GenBank/DDBJ databases">
        <authorList>
            <person name="de Groot N.N."/>
        </authorList>
    </citation>
    <scope>NUCLEOTIDE SEQUENCE [LARGE SCALE GENOMIC DNA]</scope>
    <source>
        <strain evidence="1 2">DSM 21039</strain>
    </source>
</reference>
<sequence>MSATKKEIISQLQKELLLLQGFKPTLNAAVHAGLEPVEAAFPNAVFPTGAVHEFLSEAAEQAAATGGFIAGLLAPLMQQGRVCIWISAARTLFPPALAAFGVTPDQIIFVDLQRERDVLWAMEEALKCEGLAAVVGEMRDISFTASRRLQLAVEQSRVTGFILRHQPRDLNANACVARWRVTPLHSEPGNNMPGIGFPRWRITLLKVRNGKPGEWQLEWAQGRFNVITENIALQPQADIRKTG</sequence>
<dbReference type="PIRSF" id="PIRSF034285">
    <property type="entry name" value="UCP034285"/>
    <property type="match status" value="1"/>
</dbReference>
<dbReference type="EMBL" id="FOBB01000002">
    <property type="protein sequence ID" value="SEL57256.1"/>
    <property type="molecule type" value="Genomic_DNA"/>
</dbReference>
<dbReference type="InterPro" id="IPR027417">
    <property type="entry name" value="P-loop_NTPase"/>
</dbReference>
<name>A0A1H7RAG9_9BACT</name>
<dbReference type="STRING" id="573321.SAMN04488505_102580"/>
<dbReference type="AlphaFoldDB" id="A0A1H7RAG9"/>
<dbReference type="OrthoDB" id="836928at2"/>
<keyword evidence="2" id="KW-1185">Reference proteome</keyword>
<gene>
    <name evidence="1" type="ORF">SAMN04488505_102580</name>
</gene>
<dbReference type="Gene3D" id="3.40.50.300">
    <property type="entry name" value="P-loop containing nucleotide triphosphate hydrolases"/>
    <property type="match status" value="1"/>
</dbReference>
<evidence type="ECO:0000313" key="1">
    <source>
        <dbReference type="EMBL" id="SEL57256.1"/>
    </source>
</evidence>